<comment type="caution">
    <text evidence="4">The sequence shown here is derived from an EMBL/GenBank/DDBJ whole genome shotgun (WGS) entry which is preliminary data.</text>
</comment>
<evidence type="ECO:0000256" key="3">
    <source>
        <dbReference type="SAM" id="MobiDB-lite"/>
    </source>
</evidence>
<dbReference type="PANTHER" id="PTHR46652:SF7">
    <property type="entry name" value="LEUCINE-RICH REPEAT AND IQ DOMAIN-CONTAINING PROTEIN 1"/>
    <property type="match status" value="1"/>
</dbReference>
<dbReference type="InterPro" id="IPR032675">
    <property type="entry name" value="LRR_dom_sf"/>
</dbReference>
<dbReference type="Gene3D" id="3.80.10.10">
    <property type="entry name" value="Ribonuclease Inhibitor"/>
    <property type="match status" value="2"/>
</dbReference>
<proteinExistence type="predicted"/>
<reference evidence="4 5" key="1">
    <citation type="submission" date="2020-06" db="EMBL/GenBank/DDBJ databases">
        <title>Transcriptomic and genomic resources for Thalictrum thalictroides and T. hernandezii: Facilitating candidate gene discovery in an emerging model plant lineage.</title>
        <authorList>
            <person name="Arias T."/>
            <person name="Riano-Pachon D.M."/>
            <person name="Di Stilio V.S."/>
        </authorList>
    </citation>
    <scope>NUCLEOTIDE SEQUENCE [LARGE SCALE GENOMIC DNA]</scope>
    <source>
        <strain evidence="5">cv. WT478/WT964</strain>
        <tissue evidence="4">Leaves</tissue>
    </source>
</reference>
<dbReference type="EMBL" id="JABWDY010008634">
    <property type="protein sequence ID" value="KAF5202049.1"/>
    <property type="molecule type" value="Genomic_DNA"/>
</dbReference>
<dbReference type="AlphaFoldDB" id="A0A7J6WX74"/>
<protein>
    <submittedName>
        <fullName evidence="4">Leucine-rich repeat (LRR) family protein</fullName>
    </submittedName>
</protein>
<evidence type="ECO:0000256" key="1">
    <source>
        <dbReference type="ARBA" id="ARBA00022614"/>
    </source>
</evidence>
<evidence type="ECO:0000313" key="5">
    <source>
        <dbReference type="Proteomes" id="UP000554482"/>
    </source>
</evidence>
<feature type="compositionally biased region" description="Basic and acidic residues" evidence="3">
    <location>
        <begin position="354"/>
        <end position="383"/>
    </location>
</feature>
<dbReference type="SUPFAM" id="SSF52075">
    <property type="entry name" value="Outer arm dynein light chain 1"/>
    <property type="match status" value="1"/>
</dbReference>
<dbReference type="SMART" id="SM00369">
    <property type="entry name" value="LRR_TYP"/>
    <property type="match status" value="3"/>
</dbReference>
<dbReference type="Proteomes" id="UP000554482">
    <property type="component" value="Unassembled WGS sequence"/>
</dbReference>
<dbReference type="OrthoDB" id="1517790at2759"/>
<dbReference type="InterPro" id="IPR001611">
    <property type="entry name" value="Leu-rich_rpt"/>
</dbReference>
<keyword evidence="1" id="KW-0433">Leucine-rich repeat</keyword>
<organism evidence="4 5">
    <name type="scientific">Thalictrum thalictroides</name>
    <name type="common">Rue-anemone</name>
    <name type="synonym">Anemone thalictroides</name>
    <dbReference type="NCBI Taxonomy" id="46969"/>
    <lineage>
        <taxon>Eukaryota</taxon>
        <taxon>Viridiplantae</taxon>
        <taxon>Streptophyta</taxon>
        <taxon>Embryophyta</taxon>
        <taxon>Tracheophyta</taxon>
        <taxon>Spermatophyta</taxon>
        <taxon>Magnoliopsida</taxon>
        <taxon>Ranunculales</taxon>
        <taxon>Ranunculaceae</taxon>
        <taxon>Thalictroideae</taxon>
        <taxon>Thalictrum</taxon>
    </lineage>
</organism>
<evidence type="ECO:0000256" key="2">
    <source>
        <dbReference type="ARBA" id="ARBA00022737"/>
    </source>
</evidence>
<name>A0A7J6WX74_THATH</name>
<dbReference type="InterPro" id="IPR050836">
    <property type="entry name" value="SDS22/Internalin_LRR"/>
</dbReference>
<evidence type="ECO:0000313" key="4">
    <source>
        <dbReference type="EMBL" id="KAF5202049.1"/>
    </source>
</evidence>
<dbReference type="InterPro" id="IPR003591">
    <property type="entry name" value="Leu-rich_rpt_typical-subtyp"/>
</dbReference>
<dbReference type="PANTHER" id="PTHR46652">
    <property type="entry name" value="LEUCINE-RICH REPEAT AND IQ DOMAIN-CONTAINING PROTEIN 1-RELATED"/>
    <property type="match status" value="1"/>
</dbReference>
<keyword evidence="5" id="KW-1185">Reference proteome</keyword>
<accession>A0A7J6WX74</accession>
<gene>
    <name evidence="4" type="ORF">FRX31_008366</name>
</gene>
<dbReference type="PROSITE" id="PS51450">
    <property type="entry name" value="LRR"/>
    <property type="match status" value="2"/>
</dbReference>
<keyword evidence="2" id="KW-0677">Repeat</keyword>
<feature type="region of interest" description="Disordered" evidence="3">
    <location>
        <begin position="349"/>
        <end position="383"/>
    </location>
</feature>
<sequence length="466" mass="53382">MKTSEMRKDLKLSWVYKSSTIYSHSTHKKWNCCKPLSSIKLLQRCLWRLNMLALLEGLRLCVNLKWLSFWCFKLVSYEEVGGISFHKKGYYGWVFNASRNKLLSMDEVRSLISLRALILNDNQISSICKLDQLQELNTIVLSRNPICNIRESLVKLKSITKLSLSNCQLQSIGSSLSPLLNLKELRLAHNEIMTLPTELAHNSRLLNLDLGSNSITRYSELKVLSSLHNLRNLNLHGNPVAEKDDIAKKIKKLVPNLQIFNSRPLERGKQNDTSKKARDGGMINEVTDLEEEETKRNKPSNIEKISRKRNCSQKEENPFDKVETLDVERKAKNKSSTINMESTMHVLNGSTDDFQVKKDSDRQRKIKSKKDSDKYRKKAAEEDKIEHVDDEEIHGGKLENETEVGMDNILQITCRSQFFHTARLLGGLKVSVGGFGRIECWCEILLHSSASVQPGDDGFNVHFMEY</sequence>